<evidence type="ECO:0000256" key="1">
    <source>
        <dbReference type="SAM" id="MobiDB-lite"/>
    </source>
</evidence>
<protein>
    <submittedName>
        <fullName evidence="2">38863_t:CDS:1</fullName>
    </submittedName>
</protein>
<gene>
    <name evidence="2" type="ORF">GMARGA_LOCUS18065</name>
</gene>
<organism evidence="2 3">
    <name type="scientific">Gigaspora margarita</name>
    <dbReference type="NCBI Taxonomy" id="4874"/>
    <lineage>
        <taxon>Eukaryota</taxon>
        <taxon>Fungi</taxon>
        <taxon>Fungi incertae sedis</taxon>
        <taxon>Mucoromycota</taxon>
        <taxon>Glomeromycotina</taxon>
        <taxon>Glomeromycetes</taxon>
        <taxon>Diversisporales</taxon>
        <taxon>Gigasporaceae</taxon>
        <taxon>Gigaspora</taxon>
    </lineage>
</organism>
<keyword evidence="3" id="KW-1185">Reference proteome</keyword>
<feature type="region of interest" description="Disordered" evidence="1">
    <location>
        <begin position="38"/>
        <end position="61"/>
    </location>
</feature>
<dbReference type="Proteomes" id="UP000789901">
    <property type="component" value="Unassembled WGS sequence"/>
</dbReference>
<evidence type="ECO:0000313" key="3">
    <source>
        <dbReference type="Proteomes" id="UP000789901"/>
    </source>
</evidence>
<evidence type="ECO:0000313" key="2">
    <source>
        <dbReference type="EMBL" id="CAG8766505.1"/>
    </source>
</evidence>
<accession>A0ABN7VHF2</accession>
<feature type="compositionally biased region" description="Basic and acidic residues" evidence="1">
    <location>
        <begin position="38"/>
        <end position="53"/>
    </location>
</feature>
<reference evidence="2 3" key="1">
    <citation type="submission" date="2021-06" db="EMBL/GenBank/DDBJ databases">
        <authorList>
            <person name="Kallberg Y."/>
            <person name="Tangrot J."/>
            <person name="Rosling A."/>
        </authorList>
    </citation>
    <scope>NUCLEOTIDE SEQUENCE [LARGE SCALE GENOMIC DNA]</scope>
    <source>
        <strain evidence="2 3">120-4 pot B 10/14</strain>
    </source>
</reference>
<name>A0ABN7VHF2_GIGMA</name>
<proteinExistence type="predicted"/>
<comment type="caution">
    <text evidence="2">The sequence shown here is derived from an EMBL/GenBank/DDBJ whole genome shotgun (WGS) entry which is preliminary data.</text>
</comment>
<dbReference type="EMBL" id="CAJVQB010014120">
    <property type="protein sequence ID" value="CAG8766505.1"/>
    <property type="molecule type" value="Genomic_DNA"/>
</dbReference>
<feature type="non-terminal residue" evidence="2">
    <location>
        <position position="1"/>
    </location>
</feature>
<sequence>DHLPMSPTSLGSICLIGNQSPTSGSSMSLITDMLKRSTLQKEGDPQNKVSSKENKKKSTKLGAISNKQTISESSSEFLTLNDNINILLSQKAYSIRCRRTKA</sequence>